<dbReference type="InterPro" id="IPR008136">
    <property type="entry name" value="CinA_C"/>
</dbReference>
<dbReference type="Pfam" id="PF02464">
    <property type="entry name" value="CinA"/>
    <property type="match status" value="1"/>
</dbReference>
<dbReference type="EMBL" id="RYZZ01000007">
    <property type="protein sequence ID" value="RUQ30513.1"/>
    <property type="molecule type" value="Genomic_DNA"/>
</dbReference>
<dbReference type="Pfam" id="PF18146">
    <property type="entry name" value="CinA_KH"/>
    <property type="match status" value="1"/>
</dbReference>
<evidence type="ECO:0000259" key="2">
    <source>
        <dbReference type="SMART" id="SM00852"/>
    </source>
</evidence>
<protein>
    <recommendedName>
        <fullName evidence="1">Putative competence-damage inducible protein</fullName>
    </recommendedName>
</protein>
<dbReference type="Gene3D" id="3.30.70.2860">
    <property type="match status" value="1"/>
</dbReference>
<dbReference type="SUPFAM" id="SSF53218">
    <property type="entry name" value="Molybdenum cofactor biosynthesis proteins"/>
    <property type="match status" value="1"/>
</dbReference>
<gene>
    <name evidence="1" type="primary">cinA</name>
    <name evidence="3" type="ORF">ELQ35_09265</name>
</gene>
<organism evidence="3 4">
    <name type="scientific">Peribacillus cavernae</name>
    <dbReference type="NCBI Taxonomy" id="1674310"/>
    <lineage>
        <taxon>Bacteria</taxon>
        <taxon>Bacillati</taxon>
        <taxon>Bacillota</taxon>
        <taxon>Bacilli</taxon>
        <taxon>Bacillales</taxon>
        <taxon>Bacillaceae</taxon>
        <taxon>Peribacillus</taxon>
    </lineage>
</organism>
<proteinExistence type="inferred from homology"/>
<dbReference type="PIRSF" id="PIRSF006728">
    <property type="entry name" value="CinA"/>
    <property type="match status" value="1"/>
</dbReference>
<dbReference type="NCBIfam" id="NF001813">
    <property type="entry name" value="PRK00549.1"/>
    <property type="match status" value="1"/>
</dbReference>
<dbReference type="PANTHER" id="PTHR13939">
    <property type="entry name" value="NICOTINAMIDE-NUCLEOTIDE AMIDOHYDROLASE PNCC"/>
    <property type="match status" value="1"/>
</dbReference>
<dbReference type="NCBIfam" id="TIGR00199">
    <property type="entry name" value="PncC_domain"/>
    <property type="match status" value="1"/>
</dbReference>
<evidence type="ECO:0000313" key="4">
    <source>
        <dbReference type="Proteomes" id="UP000267430"/>
    </source>
</evidence>
<evidence type="ECO:0000313" key="3">
    <source>
        <dbReference type="EMBL" id="RUQ30513.1"/>
    </source>
</evidence>
<dbReference type="SMART" id="SM00852">
    <property type="entry name" value="MoCF_biosynth"/>
    <property type="match status" value="1"/>
</dbReference>
<comment type="similarity">
    <text evidence="1">Belongs to the CinA family.</text>
</comment>
<dbReference type="Proteomes" id="UP000267430">
    <property type="component" value="Unassembled WGS sequence"/>
</dbReference>
<dbReference type="HAMAP" id="MF_00226_B">
    <property type="entry name" value="CinA_B"/>
    <property type="match status" value="1"/>
</dbReference>
<dbReference type="SUPFAM" id="SSF142433">
    <property type="entry name" value="CinA-like"/>
    <property type="match status" value="1"/>
</dbReference>
<dbReference type="RefSeq" id="WP_126864536.1">
    <property type="nucleotide sequence ID" value="NZ_JAUSTX010000001.1"/>
</dbReference>
<dbReference type="InterPro" id="IPR001453">
    <property type="entry name" value="MoaB/Mog_dom"/>
</dbReference>
<dbReference type="InterPro" id="IPR050101">
    <property type="entry name" value="CinA"/>
</dbReference>
<sequence length="412" mass="44986">MDAEIIAVGSELLLGQIVNTNAKFLSQQFAEMGVNVFYHTVVGDNESRLTLALETAESRANLIVFTGGLGPTKDDLTKETISSHLGRKLVSDEEALDSIKAYFSKTGAEMTENNKKQALILEGSEVLPNDHGMAPGMVTTIKGITYMLLPGPPKEMEPMFLSYGFDSIMKKLETHERIESKVLRFFGIGESLLETKIEDLLEKQANPTIAPLAGDGEVTLRITAKDSSREKCEAMIAEVETEIISRVGEYYYGSNETSLIKELVKELTVRNLTIAGAESLTGGMFQEQLTSIPGAGKIFKGGIVSYTNDTKANLLKISDKTIDEYGVVSGQCAIEMAENVRDLLDADVGISFTGVAGPDEQEGMPVGTVFIGMAFRNQESKAERLNLSGSRAQNRIRSVKYGCHYLLRQLIE</sequence>
<dbReference type="InterPro" id="IPR036425">
    <property type="entry name" value="MoaB/Mog-like_dom_sf"/>
</dbReference>
<name>A0A433HQF4_9BACI</name>
<reference evidence="3 4" key="1">
    <citation type="submission" date="2018-12" db="EMBL/GenBank/DDBJ databases">
        <title>Bacillus chawlae sp. nov., Bacillus glennii sp. nov., and Bacillus saganii sp. nov. Isolated from the Vehicle Assembly Building at Kennedy Space Center where the Viking Spacecraft were Assembled.</title>
        <authorList>
            <person name="Seuylemezian A."/>
            <person name="Vaishampayan P."/>
        </authorList>
    </citation>
    <scope>NUCLEOTIDE SEQUENCE [LARGE SCALE GENOMIC DNA]</scope>
    <source>
        <strain evidence="3 4">L5</strain>
    </source>
</reference>
<accession>A0A433HQF4</accession>
<comment type="caution">
    <text evidence="3">The sequence shown here is derived from an EMBL/GenBank/DDBJ whole genome shotgun (WGS) entry which is preliminary data.</text>
</comment>
<dbReference type="InterPro" id="IPR036653">
    <property type="entry name" value="CinA-like_C"/>
</dbReference>
<keyword evidence="4" id="KW-1185">Reference proteome</keyword>
<dbReference type="AlphaFoldDB" id="A0A433HQF4"/>
<dbReference type="Pfam" id="PF00994">
    <property type="entry name" value="MoCF_biosynth"/>
    <property type="match status" value="1"/>
</dbReference>
<dbReference type="PANTHER" id="PTHR13939:SF0">
    <property type="entry name" value="NMN AMIDOHYDROLASE-LIKE PROTEIN YFAY"/>
    <property type="match status" value="1"/>
</dbReference>
<feature type="domain" description="MoaB/Mog" evidence="2">
    <location>
        <begin position="4"/>
        <end position="170"/>
    </location>
</feature>
<dbReference type="NCBIfam" id="TIGR00200">
    <property type="entry name" value="cinA_nterm"/>
    <property type="match status" value="1"/>
</dbReference>
<dbReference type="OrthoDB" id="9801454at2"/>
<dbReference type="InterPro" id="IPR041424">
    <property type="entry name" value="CinA_KH"/>
</dbReference>
<dbReference type="NCBIfam" id="TIGR00177">
    <property type="entry name" value="molyb_syn"/>
    <property type="match status" value="1"/>
</dbReference>
<dbReference type="CDD" id="cd00885">
    <property type="entry name" value="cinA"/>
    <property type="match status" value="1"/>
</dbReference>
<evidence type="ECO:0000256" key="1">
    <source>
        <dbReference type="HAMAP-Rule" id="MF_00226"/>
    </source>
</evidence>
<dbReference type="Gene3D" id="3.40.980.10">
    <property type="entry name" value="MoaB/Mog-like domain"/>
    <property type="match status" value="1"/>
</dbReference>
<dbReference type="Gene3D" id="3.90.950.20">
    <property type="entry name" value="CinA-like"/>
    <property type="match status" value="1"/>
</dbReference>
<dbReference type="InterPro" id="IPR008135">
    <property type="entry name" value="Competence-induced_CinA"/>
</dbReference>